<evidence type="ECO:0000256" key="1">
    <source>
        <dbReference type="ARBA" id="ARBA00022801"/>
    </source>
</evidence>
<keyword evidence="4" id="KW-1133">Transmembrane helix</keyword>
<feature type="active site" description="Acyl-thioester intermediate" evidence="2">
    <location>
        <position position="242"/>
    </location>
</feature>
<dbReference type="InterPro" id="IPR005754">
    <property type="entry name" value="Sortase"/>
</dbReference>
<protein>
    <submittedName>
        <fullName evidence="5">Class C sortase</fullName>
    </submittedName>
</protein>
<dbReference type="KEGG" id="sapp:SAC06_08430"/>
<reference evidence="5" key="1">
    <citation type="submission" date="2023-11" db="EMBL/GenBank/DDBJ databases">
        <title>Scrofimicrobium hongkongense sp. nov., isolated from a patient with peritonitis.</title>
        <authorList>
            <person name="Lao H.Y."/>
            <person name="Wong A.Y.P."/>
            <person name="Ng T.L."/>
            <person name="Wong R.Y.L."/>
            <person name="Yau M.C.Y."/>
            <person name="Lam J.Y.W."/>
            <person name="Siu G.K.H."/>
        </authorList>
    </citation>
    <scope>NUCLEOTIDE SEQUENCE</scope>
    <source>
        <strain evidence="5">R131</strain>
    </source>
</reference>
<organism evidence="5">
    <name type="scientific">Scrofimicrobium appendicitidis</name>
    <dbReference type="NCBI Taxonomy" id="3079930"/>
    <lineage>
        <taxon>Bacteria</taxon>
        <taxon>Bacillati</taxon>
        <taxon>Actinomycetota</taxon>
        <taxon>Actinomycetes</taxon>
        <taxon>Actinomycetales</taxon>
        <taxon>Actinomycetaceae</taxon>
        <taxon>Scrofimicrobium</taxon>
    </lineage>
</organism>
<proteinExistence type="predicted"/>
<feature type="compositionally biased region" description="Basic residues" evidence="3">
    <location>
        <begin position="11"/>
        <end position="22"/>
    </location>
</feature>
<keyword evidence="4" id="KW-0812">Transmembrane</keyword>
<name>A0AAU7V6F6_9ACTO</name>
<dbReference type="Gene3D" id="2.40.260.10">
    <property type="entry name" value="Sortase"/>
    <property type="match status" value="1"/>
</dbReference>
<feature type="region of interest" description="Disordered" evidence="3">
    <location>
        <begin position="1"/>
        <end position="22"/>
    </location>
</feature>
<feature type="transmembrane region" description="Helical" evidence="4">
    <location>
        <begin position="279"/>
        <end position="298"/>
    </location>
</feature>
<dbReference type="NCBIfam" id="NF033745">
    <property type="entry name" value="class_C_sortase"/>
    <property type="match status" value="1"/>
</dbReference>
<dbReference type="AlphaFoldDB" id="A0AAU7V6F6"/>
<feature type="active site" description="Proton donor/acceptor" evidence="2">
    <location>
        <position position="180"/>
    </location>
</feature>
<dbReference type="SUPFAM" id="SSF63817">
    <property type="entry name" value="Sortase"/>
    <property type="match status" value="1"/>
</dbReference>
<accession>A0AAU7V6F6</accession>
<evidence type="ECO:0000256" key="3">
    <source>
        <dbReference type="SAM" id="MobiDB-lite"/>
    </source>
</evidence>
<feature type="transmembrane region" description="Helical" evidence="4">
    <location>
        <begin position="31"/>
        <end position="56"/>
    </location>
</feature>
<dbReference type="NCBIfam" id="TIGR01076">
    <property type="entry name" value="sortase_fam"/>
    <property type="match status" value="1"/>
</dbReference>
<dbReference type="InterPro" id="IPR042002">
    <property type="entry name" value="Sortase_C"/>
</dbReference>
<dbReference type="Pfam" id="PF04203">
    <property type="entry name" value="Sortase"/>
    <property type="match status" value="1"/>
</dbReference>
<evidence type="ECO:0000256" key="2">
    <source>
        <dbReference type="PIRSR" id="PIRSR605754-1"/>
    </source>
</evidence>
<dbReference type="InterPro" id="IPR023365">
    <property type="entry name" value="Sortase_dom-sf"/>
</dbReference>
<keyword evidence="4" id="KW-0472">Membrane</keyword>
<sequence length="304" mass="33356">MSQVESPPHPYRSRRAHQHQPARRRRWRPRWITLIAAGLVWLGLLIFLYPTVAAWFTQYAQSKVVANYQQDVVSANPSRAEQLENADKYNAALISGAVLARNAHVPEGKGQVPEGVLPYDQQLQVGPGGLMARLQIPAIDLDLPVYHGTADSTLLRGLGHLEGTSLPVGGEGTRAVITGHRGLASATMFTNLDRVQLGDSITLEVLGEVLAYRVIDKKVVEPEETEALREEPGQDLLTLVTCTPLGINTHRILVTAARVLPTPPEQVAAMEGDPTVPHFPWWAVILVGSTAVLCTYVWRTGRRD</sequence>
<dbReference type="RefSeq" id="WP_350257863.1">
    <property type="nucleotide sequence ID" value="NZ_CP138335.1"/>
</dbReference>
<dbReference type="CDD" id="cd05827">
    <property type="entry name" value="Sortase_C"/>
    <property type="match status" value="1"/>
</dbReference>
<evidence type="ECO:0000313" key="5">
    <source>
        <dbReference type="EMBL" id="XBW07660.1"/>
    </source>
</evidence>
<evidence type="ECO:0000256" key="4">
    <source>
        <dbReference type="SAM" id="Phobius"/>
    </source>
</evidence>
<keyword evidence="1" id="KW-0378">Hydrolase</keyword>
<dbReference type="GO" id="GO:0016787">
    <property type="term" value="F:hydrolase activity"/>
    <property type="evidence" value="ECO:0007669"/>
    <property type="project" value="UniProtKB-KW"/>
</dbReference>
<gene>
    <name evidence="5" type="ORF">SAC06_08430</name>
</gene>
<dbReference type="EMBL" id="CP138335">
    <property type="protein sequence ID" value="XBW07660.1"/>
    <property type="molecule type" value="Genomic_DNA"/>
</dbReference>